<proteinExistence type="predicted"/>
<evidence type="ECO:0000313" key="3">
    <source>
        <dbReference type="EMBL" id="TPW32690.1"/>
    </source>
</evidence>
<dbReference type="Gene3D" id="2.10.260.10">
    <property type="match status" value="1"/>
</dbReference>
<dbReference type="GO" id="GO:0001558">
    <property type="term" value="P:regulation of cell growth"/>
    <property type="evidence" value="ECO:0007669"/>
    <property type="project" value="InterPro"/>
</dbReference>
<dbReference type="RefSeq" id="WP_141164993.1">
    <property type="nucleotide sequence ID" value="NZ_VHLH01000001.1"/>
</dbReference>
<dbReference type="InterPro" id="IPR007159">
    <property type="entry name" value="SpoVT-AbrB_dom"/>
</dbReference>
<accession>A0A506UHA4</accession>
<keyword evidence="4" id="KW-1185">Reference proteome</keyword>
<dbReference type="AlphaFoldDB" id="A0A506UHA4"/>
<organism evidence="3 4">
    <name type="scientific">Pararhizobium mangrovi</name>
    <dbReference type="NCBI Taxonomy" id="2590452"/>
    <lineage>
        <taxon>Bacteria</taxon>
        <taxon>Pseudomonadati</taxon>
        <taxon>Pseudomonadota</taxon>
        <taxon>Alphaproteobacteria</taxon>
        <taxon>Hyphomicrobiales</taxon>
        <taxon>Rhizobiaceae</taxon>
        <taxon>Rhizobium/Agrobacterium group</taxon>
        <taxon>Pararhizobium</taxon>
    </lineage>
</organism>
<evidence type="ECO:0000259" key="2">
    <source>
        <dbReference type="PROSITE" id="PS51740"/>
    </source>
</evidence>
<dbReference type="InterPro" id="IPR031848">
    <property type="entry name" value="PrlF_antitoxin"/>
</dbReference>
<gene>
    <name evidence="3" type="ORF">FJU11_00230</name>
</gene>
<dbReference type="Proteomes" id="UP000320314">
    <property type="component" value="Unassembled WGS sequence"/>
</dbReference>
<feature type="domain" description="SpoVT-AbrB" evidence="2">
    <location>
        <begin position="1"/>
        <end position="44"/>
    </location>
</feature>
<dbReference type="OrthoDB" id="9809003at2"/>
<evidence type="ECO:0000313" key="4">
    <source>
        <dbReference type="Proteomes" id="UP000320314"/>
    </source>
</evidence>
<reference evidence="3 4" key="1">
    <citation type="submission" date="2019-06" db="EMBL/GenBank/DDBJ databases">
        <authorList>
            <person name="Li M."/>
        </authorList>
    </citation>
    <scope>NUCLEOTIDE SEQUENCE [LARGE SCALE GENOMIC DNA]</scope>
    <source>
        <strain evidence="3 4">BGMRC6574</strain>
    </source>
</reference>
<dbReference type="SMART" id="SM00966">
    <property type="entry name" value="SpoVT_AbrB"/>
    <property type="match status" value="1"/>
</dbReference>
<name>A0A506UHA4_9HYPH</name>
<dbReference type="InterPro" id="IPR037914">
    <property type="entry name" value="SpoVT-AbrB_sf"/>
</dbReference>
<keyword evidence="1 3" id="KW-0238">DNA-binding</keyword>
<dbReference type="Pfam" id="PF15937">
    <property type="entry name" value="PrlF_antitoxin"/>
    <property type="match status" value="1"/>
</dbReference>
<dbReference type="GO" id="GO:0003700">
    <property type="term" value="F:DNA-binding transcription factor activity"/>
    <property type="evidence" value="ECO:0007669"/>
    <property type="project" value="InterPro"/>
</dbReference>
<dbReference type="SUPFAM" id="SSF89447">
    <property type="entry name" value="AbrB/MazE/MraZ-like"/>
    <property type="match status" value="1"/>
</dbReference>
<dbReference type="PROSITE" id="PS51740">
    <property type="entry name" value="SPOVT_ABRB"/>
    <property type="match status" value="1"/>
</dbReference>
<evidence type="ECO:0000256" key="1">
    <source>
        <dbReference type="PROSITE-ProRule" id="PRU01076"/>
    </source>
</evidence>
<comment type="caution">
    <text evidence="3">The sequence shown here is derived from an EMBL/GenBank/DDBJ whole genome shotgun (WGS) entry which is preliminary data.</text>
</comment>
<sequence length="84" mass="9264">MRMTSKGQVTIPRDLRELAGLGPRTEVIFAIEDGKVTIARKHDETASRDDERLKAFLAALDRLEGTGNPNIDANAVMRATRGEE</sequence>
<protein>
    <submittedName>
        <fullName evidence="3">AbrB/MazE/SpoVT family DNA-binding domain-containing protein</fullName>
    </submittedName>
</protein>
<dbReference type="GO" id="GO:0003677">
    <property type="term" value="F:DNA binding"/>
    <property type="evidence" value="ECO:0007669"/>
    <property type="project" value="UniProtKB-UniRule"/>
</dbReference>
<dbReference type="GO" id="GO:0097351">
    <property type="term" value="F:toxin sequestering activity"/>
    <property type="evidence" value="ECO:0007669"/>
    <property type="project" value="InterPro"/>
</dbReference>
<dbReference type="EMBL" id="VHLH01000001">
    <property type="protein sequence ID" value="TPW32690.1"/>
    <property type="molecule type" value="Genomic_DNA"/>
</dbReference>